<dbReference type="EMBL" id="BT143042">
    <property type="protein sequence ID" value="AFK42836.1"/>
    <property type="molecule type" value="mRNA"/>
</dbReference>
<protein>
    <submittedName>
        <fullName evidence="1">Uncharacterized protein</fullName>
    </submittedName>
</protein>
<proteinExistence type="evidence at transcript level"/>
<accession>I3SRE4</accession>
<dbReference type="AlphaFoldDB" id="I3SRE4"/>
<organism evidence="1">
    <name type="scientific">Medicago truncatula</name>
    <name type="common">Barrel medic</name>
    <name type="synonym">Medicago tribuloides</name>
    <dbReference type="NCBI Taxonomy" id="3880"/>
    <lineage>
        <taxon>Eukaryota</taxon>
        <taxon>Viridiplantae</taxon>
        <taxon>Streptophyta</taxon>
        <taxon>Embryophyta</taxon>
        <taxon>Tracheophyta</taxon>
        <taxon>Spermatophyta</taxon>
        <taxon>Magnoliopsida</taxon>
        <taxon>eudicotyledons</taxon>
        <taxon>Gunneridae</taxon>
        <taxon>Pentapetalae</taxon>
        <taxon>rosids</taxon>
        <taxon>fabids</taxon>
        <taxon>Fabales</taxon>
        <taxon>Fabaceae</taxon>
        <taxon>Papilionoideae</taxon>
        <taxon>50 kb inversion clade</taxon>
        <taxon>NPAAA clade</taxon>
        <taxon>Hologalegina</taxon>
        <taxon>IRL clade</taxon>
        <taxon>Trifolieae</taxon>
        <taxon>Medicago</taxon>
    </lineage>
</organism>
<evidence type="ECO:0000313" key="1">
    <source>
        <dbReference type="EMBL" id="AFK42836.1"/>
    </source>
</evidence>
<name>I3SRE4_MEDTR</name>
<sequence>MMLMLCIPPYKTVAQNIVVPKILTSSSTFPHCQVEHK</sequence>
<reference evidence="1" key="1">
    <citation type="submission" date="2012-05" db="EMBL/GenBank/DDBJ databases">
        <authorList>
            <person name="Krishnakumar V."/>
            <person name="Cheung F."/>
            <person name="Xiao Y."/>
            <person name="Chan A."/>
            <person name="Moskal W.A."/>
            <person name="Town C.D."/>
        </authorList>
    </citation>
    <scope>NUCLEOTIDE SEQUENCE</scope>
</reference>